<dbReference type="Proteomes" id="UP000027584">
    <property type="component" value="Unassembled WGS sequence"/>
</dbReference>
<feature type="signal peptide" evidence="1">
    <location>
        <begin position="1"/>
        <end position="21"/>
    </location>
</feature>
<evidence type="ECO:0000256" key="1">
    <source>
        <dbReference type="SAM" id="SignalP"/>
    </source>
</evidence>
<feature type="domain" description="Beta-lactamase class A catalytic" evidence="2">
    <location>
        <begin position="207"/>
        <end position="408"/>
    </location>
</feature>
<protein>
    <submittedName>
        <fullName evidence="4">Conserved hypothetical exported protein</fullName>
    </submittedName>
</protein>
<evidence type="ECO:0000313" key="5">
    <source>
        <dbReference type="Proteomes" id="UP000027584"/>
    </source>
</evidence>
<dbReference type="GO" id="GO:0046677">
    <property type="term" value="P:response to antibiotic"/>
    <property type="evidence" value="ECO:0007669"/>
    <property type="project" value="InterPro"/>
</dbReference>
<dbReference type="Gene3D" id="3.40.710.10">
    <property type="entry name" value="DD-peptidase/beta-lactamase superfamily"/>
    <property type="match status" value="1"/>
</dbReference>
<feature type="chain" id="PRO_5038740598" evidence="1">
    <location>
        <begin position="22"/>
        <end position="428"/>
    </location>
</feature>
<dbReference type="Pfam" id="PF13354">
    <property type="entry name" value="Beta-lactamase2"/>
    <property type="match status" value="1"/>
</dbReference>
<dbReference type="Pfam" id="PF19087">
    <property type="entry name" value="DUF5776"/>
    <property type="match status" value="1"/>
</dbReference>
<dbReference type="AlphaFoldDB" id="A0A060RJG4"/>
<keyword evidence="1" id="KW-0732">Signal</keyword>
<dbReference type="PANTHER" id="PTHR35333">
    <property type="entry name" value="BETA-LACTAMASE"/>
    <property type="match status" value="1"/>
</dbReference>
<gene>
    <name evidence="4" type="ORF">BN963_SGAL_00321</name>
</gene>
<evidence type="ECO:0000259" key="2">
    <source>
        <dbReference type="Pfam" id="PF13354"/>
    </source>
</evidence>
<evidence type="ECO:0000259" key="3">
    <source>
        <dbReference type="Pfam" id="PF19087"/>
    </source>
</evidence>
<reference evidence="4 5" key="1">
    <citation type="submission" date="2014-02" db="EMBL/GenBank/DDBJ databases">
        <authorList>
            <person name="Manrique M."/>
        </authorList>
    </citation>
    <scope>NUCLEOTIDE SEQUENCE [LARGE SCALE GENOMIC DNA]</scope>
    <source>
        <strain evidence="4 5">LMG17956</strain>
    </source>
</reference>
<dbReference type="InterPro" id="IPR000871">
    <property type="entry name" value="Beta-lactam_class-A"/>
</dbReference>
<dbReference type="GO" id="GO:0008800">
    <property type="term" value="F:beta-lactamase activity"/>
    <property type="evidence" value="ECO:0007669"/>
    <property type="project" value="InterPro"/>
</dbReference>
<dbReference type="InterPro" id="IPR045155">
    <property type="entry name" value="Beta-lactam_cat"/>
</dbReference>
<name>A0A060RJG4_9STRE</name>
<reference evidence="4 5" key="2">
    <citation type="submission" date="2014-05" db="EMBL/GenBank/DDBJ databases">
        <title>Genome sequence of Streptococcus gallolyticus.</title>
        <authorList>
            <person name="Del Campo R."/>
        </authorList>
    </citation>
    <scope>NUCLEOTIDE SEQUENCE [LARGE SCALE GENOMIC DNA]</scope>
    <source>
        <strain evidence="4 5">LMG17956</strain>
    </source>
</reference>
<evidence type="ECO:0000313" key="4">
    <source>
        <dbReference type="EMBL" id="CDO17141.1"/>
    </source>
</evidence>
<feature type="domain" description="DUF5776" evidence="3">
    <location>
        <begin position="46"/>
        <end position="111"/>
    </location>
</feature>
<proteinExistence type="predicted"/>
<dbReference type="GO" id="GO:0030655">
    <property type="term" value="P:beta-lactam antibiotic catabolic process"/>
    <property type="evidence" value="ECO:0007669"/>
    <property type="project" value="InterPro"/>
</dbReference>
<dbReference type="PANTHER" id="PTHR35333:SF3">
    <property type="entry name" value="BETA-LACTAMASE-TYPE TRANSPEPTIDASE FOLD CONTAINING PROTEIN"/>
    <property type="match status" value="1"/>
</dbReference>
<dbReference type="InterPro" id="IPR012338">
    <property type="entry name" value="Beta-lactam/transpept-like"/>
</dbReference>
<dbReference type="SUPFAM" id="SSF56601">
    <property type="entry name" value="beta-lactamase/transpeptidase-like"/>
    <property type="match status" value="1"/>
</dbReference>
<accession>A0A060RJG4</accession>
<comment type="caution">
    <text evidence="4">The sequence shown here is derived from an EMBL/GenBank/DDBJ whole genome shotgun (WGS) entry which is preliminary data.</text>
</comment>
<sequence length="428" mass="47471">MKKLFAVMLIPFFLTSLSVVSTEKTIALTNEEKYQLTSNVVAETTYFDSIPTNPILAQDSNTYKDTALTTVSDTLSAGDTLSIVDLTINDSAIPVFELSDGSYIEASRQFIYDDVVISQENISKEYWLEDGFKVYQAPYVTGTKEVKTDLTSYSEVTVTQKAITYHGTYYKVDGKGWISEDDLSATDNRMEKVQQVLNQKYNKSNYSIYVKQLSTQTTAGINADTVMYSASVAKLATLYYVEEKLQDGTISANDTLKYVDAVNSFAKAYDPSGSGKISKTADNKEYTIDDLLKAVAQNSDNVATNILGYYVANQYDDDFNSEISAIAGTDIDMKARNMSSKTAANLMEAIYNQDGDIISYLSSTAFDTTRISRDIDVQVAHKIGDAYDYKHDVAIIYADEPFILSIFTNNASYDDISNIANDVYAILK</sequence>
<dbReference type="EMBL" id="CCBC010000054">
    <property type="protein sequence ID" value="CDO17141.1"/>
    <property type="molecule type" value="Genomic_DNA"/>
</dbReference>
<organism evidence="4 5">
    <name type="scientific">Streptococcus gallolyticus</name>
    <dbReference type="NCBI Taxonomy" id="315405"/>
    <lineage>
        <taxon>Bacteria</taxon>
        <taxon>Bacillati</taxon>
        <taxon>Bacillota</taxon>
        <taxon>Bacilli</taxon>
        <taxon>Lactobacillales</taxon>
        <taxon>Streptococcaceae</taxon>
        <taxon>Streptococcus</taxon>
    </lineage>
</organism>
<dbReference type="InterPro" id="IPR044081">
    <property type="entry name" value="DUF5776"/>
</dbReference>